<dbReference type="GO" id="GO:0005737">
    <property type="term" value="C:cytoplasm"/>
    <property type="evidence" value="ECO:0007669"/>
    <property type="project" value="UniProtKB-SubCell"/>
</dbReference>
<dbReference type="AlphaFoldDB" id="A0AAU6PFJ3"/>
<feature type="active site" description="Acyl-thioester intermediate" evidence="6 8">
    <location>
        <position position="164"/>
    </location>
</feature>
<dbReference type="PIRSF" id="PIRSF016262">
    <property type="entry name" value="LPLase"/>
    <property type="match status" value="1"/>
</dbReference>
<comment type="function">
    <text evidence="5 6 7">Catalyzes the transfer of endogenously produced octanoic acid from octanoyl-acyl-carrier-protein onto the lipoyl domains of lipoate-dependent enzymes. Lipoyl-ACP can also act as a substrate although octanoyl-ACP is likely to be the physiological substrate.</text>
</comment>
<accession>A0AAU6PFJ3</accession>
<comment type="subcellular location">
    <subcellularLocation>
        <location evidence="6">Cytoplasm</location>
    </subcellularLocation>
</comment>
<evidence type="ECO:0000256" key="4">
    <source>
        <dbReference type="ARBA" id="ARBA00023315"/>
    </source>
</evidence>
<dbReference type="Gene3D" id="3.30.930.10">
    <property type="entry name" value="Bira Bifunctional Protein, Domain 2"/>
    <property type="match status" value="1"/>
</dbReference>
<dbReference type="InterPro" id="IPR000544">
    <property type="entry name" value="Octanoyltransferase"/>
</dbReference>
<evidence type="ECO:0000256" key="10">
    <source>
        <dbReference type="PIRSR" id="PIRSR016262-3"/>
    </source>
</evidence>
<evidence type="ECO:0000256" key="7">
    <source>
        <dbReference type="PIRNR" id="PIRNR016262"/>
    </source>
</evidence>
<dbReference type="PROSITE" id="PS51733">
    <property type="entry name" value="BPL_LPL_CATALYTIC"/>
    <property type="match status" value="1"/>
</dbReference>
<dbReference type="PROSITE" id="PS01313">
    <property type="entry name" value="LIPB"/>
    <property type="match status" value="1"/>
</dbReference>
<keyword evidence="4 6" id="KW-0012">Acyltransferase</keyword>
<dbReference type="InterPro" id="IPR004143">
    <property type="entry name" value="BPL_LPL_catalytic"/>
</dbReference>
<dbReference type="InterPro" id="IPR045864">
    <property type="entry name" value="aa-tRNA-synth_II/BPL/LPL"/>
</dbReference>
<dbReference type="NCBIfam" id="NF010922">
    <property type="entry name" value="PRK14342.1"/>
    <property type="match status" value="1"/>
</dbReference>
<dbReference type="FunFam" id="3.30.930.10:FF:000020">
    <property type="entry name" value="Octanoyltransferase"/>
    <property type="match status" value="1"/>
</dbReference>
<keyword evidence="3 6" id="KW-0808">Transferase</keyword>
<proteinExistence type="inferred from homology"/>
<comment type="catalytic activity">
    <reaction evidence="6 7">
        <text>octanoyl-[ACP] + L-lysyl-[protein] = N(6)-octanoyl-L-lysyl-[protein] + holo-[ACP] + H(+)</text>
        <dbReference type="Rhea" id="RHEA:17665"/>
        <dbReference type="Rhea" id="RHEA-COMP:9636"/>
        <dbReference type="Rhea" id="RHEA-COMP:9685"/>
        <dbReference type="Rhea" id="RHEA-COMP:9752"/>
        <dbReference type="Rhea" id="RHEA-COMP:9928"/>
        <dbReference type="ChEBI" id="CHEBI:15378"/>
        <dbReference type="ChEBI" id="CHEBI:29969"/>
        <dbReference type="ChEBI" id="CHEBI:64479"/>
        <dbReference type="ChEBI" id="CHEBI:78463"/>
        <dbReference type="ChEBI" id="CHEBI:78809"/>
        <dbReference type="EC" id="2.3.1.181"/>
    </reaction>
</comment>
<feature type="binding site" evidence="6 9">
    <location>
        <begin position="66"/>
        <end position="73"/>
    </location>
    <ligand>
        <name>substrate</name>
    </ligand>
</feature>
<evidence type="ECO:0000259" key="11">
    <source>
        <dbReference type="PROSITE" id="PS51733"/>
    </source>
</evidence>
<feature type="site" description="Lowers pKa of active site Cys" evidence="6 10">
    <location>
        <position position="130"/>
    </location>
</feature>
<organism evidence="12">
    <name type="scientific">Catillopecten margaritatus gill symbiont</name>
    <dbReference type="NCBI Taxonomy" id="3083288"/>
    <lineage>
        <taxon>Bacteria</taxon>
        <taxon>Pseudomonadati</taxon>
        <taxon>Pseudomonadota</taxon>
        <taxon>Gammaproteobacteria</taxon>
        <taxon>sulfur-oxidizing symbionts</taxon>
    </lineage>
</organism>
<feature type="binding site" evidence="6 9">
    <location>
        <begin position="146"/>
        <end position="148"/>
    </location>
    <ligand>
        <name>substrate</name>
    </ligand>
</feature>
<dbReference type="Pfam" id="PF21948">
    <property type="entry name" value="LplA-B_cat"/>
    <property type="match status" value="1"/>
</dbReference>
<dbReference type="InterPro" id="IPR020605">
    <property type="entry name" value="Octanoyltransferase_CS"/>
</dbReference>
<comment type="pathway">
    <text evidence="1 6 7">Protein modification; protein lipoylation via endogenous pathway; protein N(6)-(lipoyl)lysine from octanoyl-[acyl-carrier-protein]: step 1/2.</text>
</comment>
<feature type="binding site" evidence="6 9">
    <location>
        <begin position="133"/>
        <end position="135"/>
    </location>
    <ligand>
        <name>substrate</name>
    </ligand>
</feature>
<feature type="domain" description="BPL/LPL catalytic" evidence="11">
    <location>
        <begin position="27"/>
        <end position="201"/>
    </location>
</feature>
<reference evidence="12" key="1">
    <citation type="submission" date="2023-10" db="EMBL/GenBank/DDBJ databases">
        <title>The first scallop-associated chemosynthetic bacterial symbiont.</title>
        <authorList>
            <person name="Lin Y.-T."/>
            <person name="Sun J."/>
            <person name="Ip J.C.-H."/>
            <person name="He X."/>
            <person name="Gao Z.-M."/>
            <person name="Perez M."/>
            <person name="Xu T."/>
            <person name="Qian P.-Y."/>
            <person name="Qiu J.-W."/>
        </authorList>
    </citation>
    <scope>NUCLEOTIDE SEQUENCE</scope>
    <source>
        <strain evidence="12">Gill1</strain>
    </source>
</reference>
<comment type="miscellaneous">
    <text evidence="6">In the reaction, the free carboxyl group of octanoic acid is attached via an amide linkage to the epsilon-amino group of a specific lysine residue of lipoyl domains of lipoate-dependent enzymes.</text>
</comment>
<dbReference type="CDD" id="cd16444">
    <property type="entry name" value="LipB"/>
    <property type="match status" value="1"/>
</dbReference>
<comment type="similarity">
    <text evidence="6 7">Belongs to the LipB family.</text>
</comment>
<dbReference type="PANTHER" id="PTHR10993:SF7">
    <property type="entry name" value="LIPOYLTRANSFERASE 2, MITOCHONDRIAL-RELATED"/>
    <property type="match status" value="1"/>
</dbReference>
<evidence type="ECO:0000256" key="2">
    <source>
        <dbReference type="ARBA" id="ARBA00022490"/>
    </source>
</evidence>
<evidence type="ECO:0000256" key="3">
    <source>
        <dbReference type="ARBA" id="ARBA00022679"/>
    </source>
</evidence>
<dbReference type="EC" id="2.3.1.181" evidence="6 7"/>
<dbReference type="NCBIfam" id="TIGR00214">
    <property type="entry name" value="lipB"/>
    <property type="match status" value="1"/>
</dbReference>
<name>A0AAU6PFJ3_9GAMM</name>
<dbReference type="SUPFAM" id="SSF55681">
    <property type="entry name" value="Class II aaRS and biotin synthetases"/>
    <property type="match status" value="1"/>
</dbReference>
<dbReference type="GO" id="GO:0033819">
    <property type="term" value="F:lipoyl(octanoyl) transferase activity"/>
    <property type="evidence" value="ECO:0007669"/>
    <property type="project" value="UniProtKB-EC"/>
</dbReference>
<protein>
    <recommendedName>
        <fullName evidence="6 7">Octanoyltransferase</fullName>
        <ecNumber evidence="6 7">2.3.1.181</ecNumber>
    </recommendedName>
    <alternativeName>
        <fullName evidence="6">Lipoate-protein ligase B</fullName>
    </alternativeName>
    <alternativeName>
        <fullName evidence="6">Lipoyl/octanoyl transferase</fullName>
    </alternativeName>
    <alternativeName>
        <fullName evidence="6">Octanoyl-[acyl-carrier-protein]-protein N-octanoyltransferase</fullName>
    </alternativeName>
</protein>
<dbReference type="PANTHER" id="PTHR10993">
    <property type="entry name" value="OCTANOYLTRANSFERASE"/>
    <property type="match status" value="1"/>
</dbReference>
<evidence type="ECO:0000256" key="9">
    <source>
        <dbReference type="PIRSR" id="PIRSR016262-2"/>
    </source>
</evidence>
<evidence type="ECO:0000313" key="12">
    <source>
        <dbReference type="EMBL" id="WXT99789.1"/>
    </source>
</evidence>
<gene>
    <name evidence="6 12" type="primary">lipB</name>
    <name evidence="12" type="ORF">Ctma_0493</name>
</gene>
<evidence type="ECO:0000256" key="6">
    <source>
        <dbReference type="HAMAP-Rule" id="MF_00013"/>
    </source>
</evidence>
<sequence>MKITNLGIQDYTQTWAAMKTFTAERQADTDDELWIVEHPAVFTQGISGKAKNLLQNNNIPVVQSDRGGQITYHGLGQLVVYCLIDLRRLGIGVKKMVSLIEVSIMDLLHAYGIESHLKEGAHGVYVNDAKIAALGLKVKNGNTYHGLSLNVDMDLSPFSQINPCGYQGLAVTQMLDLTDNVQLEAIGTELTQRLTENVTRN</sequence>
<evidence type="ECO:0000256" key="1">
    <source>
        <dbReference type="ARBA" id="ARBA00004821"/>
    </source>
</evidence>
<dbReference type="GO" id="GO:0009249">
    <property type="term" value="P:protein lipoylation"/>
    <property type="evidence" value="ECO:0007669"/>
    <property type="project" value="InterPro"/>
</dbReference>
<dbReference type="HAMAP" id="MF_00013">
    <property type="entry name" value="LipB"/>
    <property type="match status" value="1"/>
</dbReference>
<keyword evidence="2 6" id="KW-0963">Cytoplasm</keyword>
<dbReference type="EMBL" id="CP138327">
    <property type="protein sequence ID" value="WXT99789.1"/>
    <property type="molecule type" value="Genomic_DNA"/>
</dbReference>
<evidence type="ECO:0000256" key="8">
    <source>
        <dbReference type="PIRSR" id="PIRSR016262-1"/>
    </source>
</evidence>
<evidence type="ECO:0000256" key="5">
    <source>
        <dbReference type="ARBA" id="ARBA00024732"/>
    </source>
</evidence>